<dbReference type="InParanoid" id="A0A2H3D5C2"/>
<feature type="transmembrane region" description="Helical" evidence="1">
    <location>
        <begin position="35"/>
        <end position="52"/>
    </location>
</feature>
<dbReference type="Proteomes" id="UP000217790">
    <property type="component" value="Unassembled WGS sequence"/>
</dbReference>
<feature type="non-terminal residue" evidence="2">
    <location>
        <position position="1"/>
    </location>
</feature>
<sequence length="61" mass="6739">QRAAAICIVNEIGNLGSPRMRPVCSQRGPEYHQSMAILLAVLVFSMVLSVSIRQSLVRENQ</sequence>
<name>A0A2H3D5C2_ARMGA</name>
<gene>
    <name evidence="2" type="ORF">ARMGADRAFT_896397</name>
</gene>
<protein>
    <submittedName>
        <fullName evidence="2">Uncharacterized protein</fullName>
    </submittedName>
</protein>
<keyword evidence="1" id="KW-0812">Transmembrane</keyword>
<dbReference type="OMA" id="KAQWGPE"/>
<dbReference type="EMBL" id="KZ293665">
    <property type="protein sequence ID" value="PBK90439.1"/>
    <property type="molecule type" value="Genomic_DNA"/>
</dbReference>
<keyword evidence="1" id="KW-1133">Transmembrane helix</keyword>
<keyword evidence="3" id="KW-1185">Reference proteome</keyword>
<keyword evidence="1" id="KW-0472">Membrane</keyword>
<dbReference type="AlphaFoldDB" id="A0A2H3D5C2"/>
<feature type="non-terminal residue" evidence="2">
    <location>
        <position position="61"/>
    </location>
</feature>
<evidence type="ECO:0000256" key="1">
    <source>
        <dbReference type="SAM" id="Phobius"/>
    </source>
</evidence>
<proteinExistence type="predicted"/>
<evidence type="ECO:0000313" key="2">
    <source>
        <dbReference type="EMBL" id="PBK90439.1"/>
    </source>
</evidence>
<accession>A0A2H3D5C2</accession>
<organism evidence="2 3">
    <name type="scientific">Armillaria gallica</name>
    <name type="common">Bulbous honey fungus</name>
    <name type="synonym">Armillaria bulbosa</name>
    <dbReference type="NCBI Taxonomy" id="47427"/>
    <lineage>
        <taxon>Eukaryota</taxon>
        <taxon>Fungi</taxon>
        <taxon>Dikarya</taxon>
        <taxon>Basidiomycota</taxon>
        <taxon>Agaricomycotina</taxon>
        <taxon>Agaricomycetes</taxon>
        <taxon>Agaricomycetidae</taxon>
        <taxon>Agaricales</taxon>
        <taxon>Marasmiineae</taxon>
        <taxon>Physalacriaceae</taxon>
        <taxon>Armillaria</taxon>
    </lineage>
</organism>
<reference evidence="3" key="1">
    <citation type="journal article" date="2017" name="Nat. Ecol. Evol.">
        <title>Genome expansion and lineage-specific genetic innovations in the forest pathogenic fungi Armillaria.</title>
        <authorList>
            <person name="Sipos G."/>
            <person name="Prasanna A.N."/>
            <person name="Walter M.C."/>
            <person name="O'Connor E."/>
            <person name="Balint B."/>
            <person name="Krizsan K."/>
            <person name="Kiss B."/>
            <person name="Hess J."/>
            <person name="Varga T."/>
            <person name="Slot J."/>
            <person name="Riley R."/>
            <person name="Boka B."/>
            <person name="Rigling D."/>
            <person name="Barry K."/>
            <person name="Lee J."/>
            <person name="Mihaltcheva S."/>
            <person name="LaButti K."/>
            <person name="Lipzen A."/>
            <person name="Waldron R."/>
            <person name="Moloney N.M."/>
            <person name="Sperisen C."/>
            <person name="Kredics L."/>
            <person name="Vagvoelgyi C."/>
            <person name="Patrignani A."/>
            <person name="Fitzpatrick D."/>
            <person name="Nagy I."/>
            <person name="Doyle S."/>
            <person name="Anderson J.B."/>
            <person name="Grigoriev I.V."/>
            <person name="Gueldener U."/>
            <person name="Muensterkoetter M."/>
            <person name="Nagy L.G."/>
        </authorList>
    </citation>
    <scope>NUCLEOTIDE SEQUENCE [LARGE SCALE GENOMIC DNA]</scope>
    <source>
        <strain evidence="3">Ar21-2</strain>
    </source>
</reference>
<evidence type="ECO:0000313" key="3">
    <source>
        <dbReference type="Proteomes" id="UP000217790"/>
    </source>
</evidence>